<name>A0A977KCW2_9NEOP</name>
<evidence type="ECO:0000256" key="5">
    <source>
        <dbReference type="ARBA" id="ARBA00021008"/>
    </source>
</evidence>
<evidence type="ECO:0000256" key="14">
    <source>
        <dbReference type="ARBA" id="ARBA00023075"/>
    </source>
</evidence>
<keyword evidence="8 18" id="KW-0812">Transmembrane</keyword>
<feature type="transmembrane region" description="Helical" evidence="18">
    <location>
        <begin position="239"/>
        <end position="258"/>
    </location>
</feature>
<dbReference type="PANTHER" id="PTHR46552:SF1">
    <property type="entry name" value="NADH-UBIQUINONE OXIDOREDUCTASE CHAIN 2"/>
    <property type="match status" value="1"/>
</dbReference>
<feature type="transmembrane region" description="Helical" evidence="18">
    <location>
        <begin position="60"/>
        <end position="80"/>
    </location>
</feature>
<dbReference type="EMBL" id="OK078629">
    <property type="protein sequence ID" value="UXD79077.1"/>
    <property type="molecule type" value="Genomic_DNA"/>
</dbReference>
<geneLocation type="mitochondrion" evidence="20"/>
<feature type="transmembrane region" description="Helical" evidence="18">
    <location>
        <begin position="147"/>
        <end position="168"/>
    </location>
</feature>
<dbReference type="InterPro" id="IPR003917">
    <property type="entry name" value="NADH_UbQ_OxRdtase_chain2"/>
</dbReference>
<evidence type="ECO:0000256" key="18">
    <source>
        <dbReference type="RuleBase" id="RU003403"/>
    </source>
</evidence>
<comment type="function">
    <text evidence="18">Core subunit of the mitochondrial membrane respiratory chain NADH dehydrogenase (Complex I) which catalyzes electron transfer from NADH through the respiratory chain, using ubiquinone as an electron acceptor. Essential for the catalytic activity and assembly of complex I.</text>
</comment>
<organism evidence="20">
    <name type="scientific">Stolotermes victoriensis</name>
    <dbReference type="NCBI Taxonomy" id="2910475"/>
    <lineage>
        <taxon>Eukaryota</taxon>
        <taxon>Metazoa</taxon>
        <taxon>Ecdysozoa</taxon>
        <taxon>Arthropoda</taxon>
        <taxon>Hexapoda</taxon>
        <taxon>Insecta</taxon>
        <taxon>Pterygota</taxon>
        <taxon>Neoptera</taxon>
        <taxon>Polyneoptera</taxon>
        <taxon>Dictyoptera</taxon>
        <taxon>Blattodea</taxon>
        <taxon>Blattoidea</taxon>
        <taxon>Termitoidae</taxon>
        <taxon>Termopsidae</taxon>
        <taxon>Stolotermes</taxon>
    </lineage>
</organism>
<evidence type="ECO:0000256" key="9">
    <source>
        <dbReference type="ARBA" id="ARBA00022792"/>
    </source>
</evidence>
<keyword evidence="9 18" id="KW-0999">Mitochondrion inner membrane</keyword>
<dbReference type="InterPro" id="IPR050175">
    <property type="entry name" value="Complex_I_Subunit_2"/>
</dbReference>
<keyword evidence="12 18" id="KW-1133">Transmembrane helix</keyword>
<keyword evidence="10 18" id="KW-1278">Translocase</keyword>
<keyword evidence="16 18" id="KW-0472">Membrane</keyword>
<evidence type="ECO:0000259" key="19">
    <source>
        <dbReference type="Pfam" id="PF00361"/>
    </source>
</evidence>
<feature type="transmembrane region" description="Helical" evidence="18">
    <location>
        <begin position="322"/>
        <end position="341"/>
    </location>
</feature>
<evidence type="ECO:0000256" key="11">
    <source>
        <dbReference type="ARBA" id="ARBA00022982"/>
    </source>
</evidence>
<dbReference type="GO" id="GO:0008137">
    <property type="term" value="F:NADH dehydrogenase (ubiquinone) activity"/>
    <property type="evidence" value="ECO:0007669"/>
    <property type="project" value="UniProtKB-EC"/>
</dbReference>
<evidence type="ECO:0000256" key="17">
    <source>
        <dbReference type="ARBA" id="ARBA00049551"/>
    </source>
</evidence>
<keyword evidence="15 18" id="KW-0496">Mitochondrion</keyword>
<dbReference type="InterPro" id="IPR001750">
    <property type="entry name" value="ND/Mrp_TM"/>
</dbReference>
<dbReference type="PANTHER" id="PTHR46552">
    <property type="entry name" value="NADH-UBIQUINONE OXIDOREDUCTASE CHAIN 2"/>
    <property type="match status" value="1"/>
</dbReference>
<keyword evidence="11 18" id="KW-0249">Electron transport</keyword>
<evidence type="ECO:0000256" key="15">
    <source>
        <dbReference type="ARBA" id="ARBA00023128"/>
    </source>
</evidence>
<dbReference type="EC" id="7.1.1.2" evidence="4 18"/>
<gene>
    <name evidence="20" type="primary">ND2</name>
</gene>
<keyword evidence="14 18" id="KW-0830">Ubiquinone</keyword>
<evidence type="ECO:0000256" key="10">
    <source>
        <dbReference type="ARBA" id="ARBA00022967"/>
    </source>
</evidence>
<protein>
    <recommendedName>
        <fullName evidence="5 18">NADH-ubiquinone oxidoreductase chain 2</fullName>
        <ecNumber evidence="4 18">7.1.1.2</ecNumber>
    </recommendedName>
</protein>
<evidence type="ECO:0000256" key="13">
    <source>
        <dbReference type="ARBA" id="ARBA00023027"/>
    </source>
</evidence>
<proteinExistence type="inferred from homology"/>
<comment type="function">
    <text evidence="1">Core subunit of the mitochondrial membrane respiratory chain NADH dehydrogenase (Complex I) that is believed to belong to the minimal assembly required for catalysis. Complex I functions in the transfer of electrons from NADH to the respiratory chain. The immediate electron acceptor for the enzyme is believed to be ubiquinone.</text>
</comment>
<evidence type="ECO:0000256" key="7">
    <source>
        <dbReference type="ARBA" id="ARBA00022660"/>
    </source>
</evidence>
<feature type="domain" description="NADH:quinone oxidoreductase/Mrp antiporter transmembrane" evidence="19">
    <location>
        <begin position="24"/>
        <end position="284"/>
    </location>
</feature>
<evidence type="ECO:0000256" key="8">
    <source>
        <dbReference type="ARBA" id="ARBA00022692"/>
    </source>
</evidence>
<comment type="similarity">
    <text evidence="3 18">Belongs to the complex I subunit 2 family.</text>
</comment>
<feature type="transmembrane region" description="Helical" evidence="18">
    <location>
        <begin position="6"/>
        <end position="22"/>
    </location>
</feature>
<evidence type="ECO:0000256" key="6">
    <source>
        <dbReference type="ARBA" id="ARBA00022448"/>
    </source>
</evidence>
<evidence type="ECO:0000256" key="1">
    <source>
        <dbReference type="ARBA" id="ARBA00003257"/>
    </source>
</evidence>
<dbReference type="PRINTS" id="PR01436">
    <property type="entry name" value="NADHDHGNASE2"/>
</dbReference>
<keyword evidence="6" id="KW-0813">Transport</keyword>
<evidence type="ECO:0000256" key="3">
    <source>
        <dbReference type="ARBA" id="ARBA00007012"/>
    </source>
</evidence>
<feature type="transmembrane region" description="Helical" evidence="18">
    <location>
        <begin position="278"/>
        <end position="301"/>
    </location>
</feature>
<dbReference type="AlphaFoldDB" id="A0A977KCW2"/>
<keyword evidence="13 18" id="KW-0520">NAD</keyword>
<sequence>MPNNSTKALLLMTLTGGILVSISSNSWLGAWMGLEINLLSFIPLMLSYNNVYTTEASMKYFIVQAMASSSLLFMVIMIMLTESMFSFEKNLYKSIIIMTPLLMKMGAAPFHWWFPSVMEGLSWNNCVMLMTLQKTAPLMLISYQMNINLFSLTTILMSTIIGSMGGFNQTSMRKIMTYSSINHTGWMLSAMLIGENLWIVYFLIYSMLTTTTVLIIKPFNISFINQLMLMNGETKSTKFMMFMTLLSLGGLPPFMGFLPKWVIIQYMILNEMSLMMTVMVLMSIVTLYYYLRVCYTSFMILHNEMKWNIKPFMENKNKPYSIILSATSLLGLTLCTTIFNII</sequence>
<comment type="subcellular location">
    <subcellularLocation>
        <location evidence="2 18">Mitochondrion inner membrane</location>
        <topology evidence="2 18">Multi-pass membrane protein</topology>
    </subcellularLocation>
</comment>
<evidence type="ECO:0000256" key="4">
    <source>
        <dbReference type="ARBA" id="ARBA00012944"/>
    </source>
</evidence>
<comment type="catalytic activity">
    <reaction evidence="17 18">
        <text>a ubiquinone + NADH + 5 H(+)(in) = a ubiquinol + NAD(+) + 4 H(+)(out)</text>
        <dbReference type="Rhea" id="RHEA:29091"/>
        <dbReference type="Rhea" id="RHEA-COMP:9565"/>
        <dbReference type="Rhea" id="RHEA-COMP:9566"/>
        <dbReference type="ChEBI" id="CHEBI:15378"/>
        <dbReference type="ChEBI" id="CHEBI:16389"/>
        <dbReference type="ChEBI" id="CHEBI:17976"/>
        <dbReference type="ChEBI" id="CHEBI:57540"/>
        <dbReference type="ChEBI" id="CHEBI:57945"/>
        <dbReference type="EC" id="7.1.1.2"/>
    </reaction>
</comment>
<reference evidence="20" key="1">
    <citation type="submission" date="2021-09" db="EMBL/GenBank/DDBJ databases">
        <title>Historical biogeography of early-diverging termite lineages (Blattodea: Termitoidae).</title>
        <authorList>
            <person name="Wang M."/>
            <person name="Hellemans S."/>
            <person name="Sobotnik J."/>
            <person name="Arora J."/>
            <person name="Bucek A."/>
            <person name="Sillam-Dusses D."/>
            <person name="Clitheroe C."/>
            <person name="Lu T."/>
            <person name="Lo N."/>
            <person name="Roisin Y."/>
            <person name="Evans T.A."/>
            <person name="Scheffrahn R."/>
            <person name="Bourguignon T."/>
        </authorList>
    </citation>
    <scope>NUCLEOTIDE SEQUENCE</scope>
    <source>
        <strain evidence="20">Mitochondrion</strain>
    </source>
</reference>
<evidence type="ECO:0000313" key="20">
    <source>
        <dbReference type="EMBL" id="UXD79077.1"/>
    </source>
</evidence>
<dbReference type="GO" id="GO:0005743">
    <property type="term" value="C:mitochondrial inner membrane"/>
    <property type="evidence" value="ECO:0007669"/>
    <property type="project" value="UniProtKB-SubCell"/>
</dbReference>
<dbReference type="GO" id="GO:0006120">
    <property type="term" value="P:mitochondrial electron transport, NADH to ubiquinone"/>
    <property type="evidence" value="ECO:0007669"/>
    <property type="project" value="InterPro"/>
</dbReference>
<evidence type="ECO:0000256" key="12">
    <source>
        <dbReference type="ARBA" id="ARBA00022989"/>
    </source>
</evidence>
<feature type="transmembrane region" description="Helical" evidence="18">
    <location>
        <begin position="199"/>
        <end position="219"/>
    </location>
</feature>
<keyword evidence="7 18" id="KW-0679">Respiratory chain</keyword>
<dbReference type="Pfam" id="PF00361">
    <property type="entry name" value="Proton_antipo_M"/>
    <property type="match status" value="1"/>
</dbReference>
<evidence type="ECO:0000256" key="2">
    <source>
        <dbReference type="ARBA" id="ARBA00004448"/>
    </source>
</evidence>
<feature type="transmembrane region" description="Helical" evidence="18">
    <location>
        <begin position="92"/>
        <end position="114"/>
    </location>
</feature>
<evidence type="ECO:0000256" key="16">
    <source>
        <dbReference type="ARBA" id="ARBA00023136"/>
    </source>
</evidence>
<accession>A0A977KCW2</accession>